<proteinExistence type="predicted"/>
<gene>
    <name evidence="1" type="ORF">DES41_102819</name>
</gene>
<name>A0A368Y591_9BURK</name>
<sequence length="322" mass="34953">MTHHHLHATSETVAWGYWDAARPPVLRIASGDTVTIDTLSGEPDDLPEDEALLLPEHRAVLAAGPRGSGPHLLTGPIWVEGAMPGDVLQVEVLKVELRQPWGWNIIKPLLGTLPEDFPVERRLHIPLDMAARTAQLPWGLTLPLDPFFGNFGVAPPPGYGRITSIIPREHGGNMDNRALTEGCTVYFPVFNAGALFAAGDGHALQGDGEVCLTAIETSLRGSFRLTVRKDLQQALPRAETATHYIAMGFDEDLDDAARQALREMIRWIGELSGLPAIDAYTLCSIAADLRVTQMVDINKGVHCMLPKTAVQRPSLSTSLSTS</sequence>
<evidence type="ECO:0000313" key="1">
    <source>
        <dbReference type="EMBL" id="RCW74496.1"/>
    </source>
</evidence>
<dbReference type="GO" id="GO:0016811">
    <property type="term" value="F:hydrolase activity, acting on carbon-nitrogen (but not peptide) bonds, in linear amides"/>
    <property type="evidence" value="ECO:0007669"/>
    <property type="project" value="InterPro"/>
</dbReference>
<comment type="caution">
    <text evidence="1">The sequence shown here is derived from an EMBL/GenBank/DDBJ whole genome shotgun (WGS) entry which is preliminary data.</text>
</comment>
<dbReference type="InterPro" id="IPR004304">
    <property type="entry name" value="FmdA_AmdA"/>
</dbReference>
<dbReference type="Proteomes" id="UP000252884">
    <property type="component" value="Unassembled WGS sequence"/>
</dbReference>
<dbReference type="OrthoDB" id="9178898at2"/>
<dbReference type="AlphaFoldDB" id="A0A368Y591"/>
<dbReference type="EMBL" id="QPJK01000002">
    <property type="protein sequence ID" value="RCW74496.1"/>
    <property type="molecule type" value="Genomic_DNA"/>
</dbReference>
<keyword evidence="2" id="KW-1185">Reference proteome</keyword>
<evidence type="ECO:0000313" key="2">
    <source>
        <dbReference type="Proteomes" id="UP000252884"/>
    </source>
</evidence>
<accession>A0A368Y591</accession>
<organism evidence="1 2">
    <name type="scientific">Pseudorhodoferax soli</name>
    <dbReference type="NCBI Taxonomy" id="545864"/>
    <lineage>
        <taxon>Bacteria</taxon>
        <taxon>Pseudomonadati</taxon>
        <taxon>Pseudomonadota</taxon>
        <taxon>Betaproteobacteria</taxon>
        <taxon>Burkholderiales</taxon>
        <taxon>Comamonadaceae</taxon>
    </lineage>
</organism>
<reference evidence="1 2" key="1">
    <citation type="submission" date="2018-07" db="EMBL/GenBank/DDBJ databases">
        <title>Genomic Encyclopedia of Type Strains, Phase IV (KMG-IV): sequencing the most valuable type-strain genomes for metagenomic binning, comparative biology and taxonomic classification.</title>
        <authorList>
            <person name="Goeker M."/>
        </authorList>
    </citation>
    <scope>NUCLEOTIDE SEQUENCE [LARGE SCALE GENOMIC DNA]</scope>
    <source>
        <strain evidence="1 2">DSM 21634</strain>
    </source>
</reference>
<protein>
    <submittedName>
        <fullName evidence="1">Acetamidase/formamidase</fullName>
    </submittedName>
</protein>
<dbReference type="SUPFAM" id="SSF141130">
    <property type="entry name" value="Acetamidase/Formamidase-like"/>
    <property type="match status" value="1"/>
</dbReference>
<dbReference type="PANTHER" id="PTHR31891">
    <property type="entry name" value="FORMAMIDASE C869.04-RELATED"/>
    <property type="match status" value="1"/>
</dbReference>
<dbReference type="RefSeq" id="WP_114467585.1">
    <property type="nucleotide sequence ID" value="NZ_QPJK01000002.1"/>
</dbReference>
<dbReference type="Gene3D" id="2.60.120.580">
    <property type="entry name" value="Acetamidase/Formamidase-like domains"/>
    <property type="match status" value="2"/>
</dbReference>
<dbReference type="Gene3D" id="3.10.28.20">
    <property type="entry name" value="Acetamidase/Formamidase-like domains"/>
    <property type="match status" value="1"/>
</dbReference>
<dbReference type="PANTHER" id="PTHR31891:SF1">
    <property type="entry name" value="FORMAMIDASE C869.04-RELATED"/>
    <property type="match status" value="1"/>
</dbReference>
<dbReference type="Pfam" id="PF03069">
    <property type="entry name" value="FmdA_AmdA"/>
    <property type="match status" value="2"/>
</dbReference>